<reference evidence="7" key="2">
    <citation type="journal article" date="2020" name="Nat. Commun.">
        <title>Large-scale genome sequencing of mycorrhizal fungi provides insights into the early evolution of symbiotic traits.</title>
        <authorList>
            <person name="Miyauchi S."/>
            <person name="Kiss E."/>
            <person name="Kuo A."/>
            <person name="Drula E."/>
            <person name="Kohler A."/>
            <person name="Sanchez-Garcia M."/>
            <person name="Morin E."/>
            <person name="Andreopoulos B."/>
            <person name="Barry K.W."/>
            <person name="Bonito G."/>
            <person name="Buee M."/>
            <person name="Carver A."/>
            <person name="Chen C."/>
            <person name="Cichocki N."/>
            <person name="Clum A."/>
            <person name="Culley D."/>
            <person name="Crous P.W."/>
            <person name="Fauchery L."/>
            <person name="Girlanda M."/>
            <person name="Hayes R.D."/>
            <person name="Keri Z."/>
            <person name="LaButti K."/>
            <person name="Lipzen A."/>
            <person name="Lombard V."/>
            <person name="Magnuson J."/>
            <person name="Maillard F."/>
            <person name="Murat C."/>
            <person name="Nolan M."/>
            <person name="Ohm R.A."/>
            <person name="Pangilinan J."/>
            <person name="Pereira M.F."/>
            <person name="Perotto S."/>
            <person name="Peter M."/>
            <person name="Pfister S."/>
            <person name="Riley R."/>
            <person name="Sitrit Y."/>
            <person name="Stielow J.B."/>
            <person name="Szollosi G."/>
            <person name="Zifcakova L."/>
            <person name="Stursova M."/>
            <person name="Spatafora J.W."/>
            <person name="Tedersoo L."/>
            <person name="Vaario L.M."/>
            <person name="Yamada A."/>
            <person name="Yan M."/>
            <person name="Wang P."/>
            <person name="Xu J."/>
            <person name="Bruns T."/>
            <person name="Baldrian P."/>
            <person name="Vilgalys R."/>
            <person name="Dunand C."/>
            <person name="Henrissat B."/>
            <person name="Grigoriev I.V."/>
            <person name="Hibbett D."/>
            <person name="Nagy L.G."/>
            <person name="Martin F.M."/>
        </authorList>
    </citation>
    <scope>NUCLEOTIDE SEQUENCE</scope>
    <source>
        <strain evidence="7">BED1</strain>
    </source>
</reference>
<organism evidence="7 8">
    <name type="scientific">Boletus edulis BED1</name>
    <dbReference type="NCBI Taxonomy" id="1328754"/>
    <lineage>
        <taxon>Eukaryota</taxon>
        <taxon>Fungi</taxon>
        <taxon>Dikarya</taxon>
        <taxon>Basidiomycota</taxon>
        <taxon>Agaricomycotina</taxon>
        <taxon>Agaricomycetes</taxon>
        <taxon>Agaricomycetidae</taxon>
        <taxon>Boletales</taxon>
        <taxon>Boletineae</taxon>
        <taxon>Boletaceae</taxon>
        <taxon>Boletoideae</taxon>
        <taxon>Boletus</taxon>
    </lineage>
</organism>
<dbReference type="NCBIfam" id="NF003592">
    <property type="entry name" value="PRK05254.1-5"/>
    <property type="match status" value="1"/>
</dbReference>
<dbReference type="GO" id="GO:0005739">
    <property type="term" value="C:mitochondrion"/>
    <property type="evidence" value="ECO:0007669"/>
    <property type="project" value="UniProtKB-SubCell"/>
</dbReference>
<reference evidence="7" key="1">
    <citation type="submission" date="2019-10" db="EMBL/GenBank/DDBJ databases">
        <authorList>
            <consortium name="DOE Joint Genome Institute"/>
            <person name="Kuo A."/>
            <person name="Miyauchi S."/>
            <person name="Kiss E."/>
            <person name="Drula E."/>
            <person name="Kohler A."/>
            <person name="Sanchez-Garcia M."/>
            <person name="Andreopoulos B."/>
            <person name="Barry K.W."/>
            <person name="Bonito G."/>
            <person name="Buee M."/>
            <person name="Carver A."/>
            <person name="Chen C."/>
            <person name="Cichocki N."/>
            <person name="Clum A."/>
            <person name="Culley D."/>
            <person name="Crous P.W."/>
            <person name="Fauchery L."/>
            <person name="Girlanda M."/>
            <person name="Hayes R."/>
            <person name="Keri Z."/>
            <person name="LaButti K."/>
            <person name="Lipzen A."/>
            <person name="Lombard V."/>
            <person name="Magnuson J."/>
            <person name="Maillard F."/>
            <person name="Morin E."/>
            <person name="Murat C."/>
            <person name="Nolan M."/>
            <person name="Ohm R."/>
            <person name="Pangilinan J."/>
            <person name="Pereira M."/>
            <person name="Perotto S."/>
            <person name="Peter M."/>
            <person name="Riley R."/>
            <person name="Sitrit Y."/>
            <person name="Stielow B."/>
            <person name="Szollosi G."/>
            <person name="Zifcakova L."/>
            <person name="Stursova M."/>
            <person name="Spatafora J.W."/>
            <person name="Tedersoo L."/>
            <person name="Vaario L.-M."/>
            <person name="Yamada A."/>
            <person name="Yan M."/>
            <person name="Wang P."/>
            <person name="Xu J."/>
            <person name="Bruns T."/>
            <person name="Baldrian P."/>
            <person name="Vilgalys R."/>
            <person name="Henrissat B."/>
            <person name="Grigoriev I.V."/>
            <person name="Hibbett D."/>
            <person name="Nagy L.G."/>
            <person name="Martin F.M."/>
        </authorList>
    </citation>
    <scope>NUCLEOTIDE SEQUENCE</scope>
    <source>
        <strain evidence="7">BED1</strain>
    </source>
</reference>
<evidence type="ECO:0000259" key="6">
    <source>
        <dbReference type="SMART" id="SM00986"/>
    </source>
</evidence>
<dbReference type="HAMAP" id="MF_00148">
    <property type="entry name" value="UDG"/>
    <property type="match status" value="1"/>
</dbReference>
<evidence type="ECO:0000256" key="5">
    <source>
        <dbReference type="HAMAP-Rule" id="MF_03166"/>
    </source>
</evidence>
<dbReference type="SMART" id="SM00987">
    <property type="entry name" value="UreE_C"/>
    <property type="match status" value="1"/>
</dbReference>
<dbReference type="PANTHER" id="PTHR11264:SF0">
    <property type="entry name" value="URACIL-DNA GLYCOSYLASE"/>
    <property type="match status" value="1"/>
</dbReference>
<keyword evidence="8" id="KW-1185">Reference proteome</keyword>
<dbReference type="Pfam" id="PF03167">
    <property type="entry name" value="UDG"/>
    <property type="match status" value="1"/>
</dbReference>
<dbReference type="InterPro" id="IPR002043">
    <property type="entry name" value="UDG_fam1"/>
</dbReference>
<evidence type="ECO:0000256" key="4">
    <source>
        <dbReference type="ARBA" id="ARBA00023204"/>
    </source>
</evidence>
<comment type="function">
    <text evidence="5">Excises uracil residues from the DNA which can arise as a result of misincorporation of dUMP residues by DNA polymerase or due to deamination of cytosine.</text>
</comment>
<dbReference type="EMBL" id="WHUW01000026">
    <property type="protein sequence ID" value="KAF8434982.1"/>
    <property type="molecule type" value="Genomic_DNA"/>
</dbReference>
<dbReference type="Proteomes" id="UP001194468">
    <property type="component" value="Unassembled WGS sequence"/>
</dbReference>
<evidence type="ECO:0000313" key="7">
    <source>
        <dbReference type="EMBL" id="KAF8434982.1"/>
    </source>
</evidence>
<keyword evidence="3 5" id="KW-0378">Hydrolase</keyword>
<dbReference type="AlphaFoldDB" id="A0AAD4GB02"/>
<keyword evidence="5" id="KW-0496">Mitochondrion</keyword>
<dbReference type="NCBIfam" id="NF003588">
    <property type="entry name" value="PRK05254.1-1"/>
    <property type="match status" value="1"/>
</dbReference>
<comment type="caution">
    <text evidence="5">Lacks conserved residue(s) required for the propagation of feature annotation.</text>
</comment>
<gene>
    <name evidence="5" type="primary">UNG1</name>
    <name evidence="7" type="ORF">L210DRAFT_3409438</name>
</gene>
<dbReference type="PANTHER" id="PTHR11264">
    <property type="entry name" value="URACIL-DNA GLYCOSYLASE"/>
    <property type="match status" value="1"/>
</dbReference>
<dbReference type="InterPro" id="IPR036895">
    <property type="entry name" value="Uracil-DNA_glycosylase-like_sf"/>
</dbReference>
<keyword evidence="2 5" id="KW-0227">DNA damage</keyword>
<comment type="catalytic activity">
    <reaction evidence="5">
        <text>Hydrolyzes single-stranded DNA or mismatched double-stranded DNA and polynucleotides, releasing free uracil.</text>
        <dbReference type="EC" id="3.2.2.27"/>
    </reaction>
</comment>
<name>A0AAD4GB02_BOLED</name>
<dbReference type="GO" id="GO:0097510">
    <property type="term" value="P:base-excision repair, AP site formation via deaminated base removal"/>
    <property type="evidence" value="ECO:0007669"/>
    <property type="project" value="TreeGrafter"/>
</dbReference>
<dbReference type="SUPFAM" id="SSF52141">
    <property type="entry name" value="Uracil-DNA glycosylase-like"/>
    <property type="match status" value="1"/>
</dbReference>
<comment type="caution">
    <text evidence="7">The sequence shown here is derived from an EMBL/GenBank/DDBJ whole genome shotgun (WGS) entry which is preliminary data.</text>
</comment>
<dbReference type="EC" id="3.2.2.27" evidence="5"/>
<dbReference type="InterPro" id="IPR005122">
    <property type="entry name" value="Uracil-DNA_glycosylase-like"/>
</dbReference>
<comment type="similarity">
    <text evidence="1 5">Belongs to the uracil-DNA glycosylase (UDG) superfamily. UNG family.</text>
</comment>
<dbReference type="Gene3D" id="3.40.470.10">
    <property type="entry name" value="Uracil-DNA glycosylase-like domain"/>
    <property type="match status" value="2"/>
</dbReference>
<evidence type="ECO:0000256" key="3">
    <source>
        <dbReference type="ARBA" id="ARBA00022801"/>
    </source>
</evidence>
<protein>
    <recommendedName>
        <fullName evidence="5">Uracil-DNA glycosylase</fullName>
        <shortName evidence="5">UDG</shortName>
        <ecNumber evidence="5">3.2.2.27</ecNumber>
    </recommendedName>
</protein>
<proteinExistence type="inferred from homology"/>
<evidence type="ECO:0000256" key="2">
    <source>
        <dbReference type="ARBA" id="ARBA00022763"/>
    </source>
</evidence>
<keyword evidence="5" id="KW-0539">Nucleus</keyword>
<dbReference type="GO" id="GO:0004844">
    <property type="term" value="F:uracil DNA N-glycosylase activity"/>
    <property type="evidence" value="ECO:0007669"/>
    <property type="project" value="UniProtKB-UniRule"/>
</dbReference>
<comment type="subcellular location">
    <subcellularLocation>
        <location evidence="5">Mitochondrion</location>
    </subcellularLocation>
    <subcellularLocation>
        <location evidence="5">Nucleus</location>
    </subcellularLocation>
</comment>
<dbReference type="CDD" id="cd10027">
    <property type="entry name" value="UDG-F1-like"/>
    <property type="match status" value="1"/>
</dbReference>
<evidence type="ECO:0000256" key="1">
    <source>
        <dbReference type="ARBA" id="ARBA00008184"/>
    </source>
</evidence>
<sequence length="258" mass="28508">MGESWRTALEAEFTKPYLRKLKDFLISEVKSHEVYPPAGDIYSWSRLTPLDAVKAVVIGQARPSYFVLHCSNSPLIPRQDPYHNIGQAHGLSFSVLPPTKLPGSLKNIYKQLASDIPAFSPPKTGDFTPLAKAGVLWLNTCLTVRAHKANSHAKKGWESFTDAVLNAVLDRANDTGRGVVFFAWGLPAQKTCERLRIDEKHLVLRSAHPSPLSAHRGFLGNGHFKRANEWLQEKDGDVIDWAVLSASTRPVATMSTTG</sequence>
<feature type="domain" description="Uracil-DNA glycosylase-like" evidence="6">
    <location>
        <begin position="46"/>
        <end position="231"/>
    </location>
</feature>
<dbReference type="SMART" id="SM00986">
    <property type="entry name" value="UDG"/>
    <property type="match status" value="1"/>
</dbReference>
<evidence type="ECO:0000313" key="8">
    <source>
        <dbReference type="Proteomes" id="UP001194468"/>
    </source>
</evidence>
<keyword evidence="4 5" id="KW-0234">DNA repair</keyword>
<dbReference type="GO" id="GO:0005634">
    <property type="term" value="C:nucleus"/>
    <property type="evidence" value="ECO:0007669"/>
    <property type="project" value="UniProtKB-SubCell"/>
</dbReference>
<accession>A0AAD4GB02</accession>